<reference evidence="2" key="1">
    <citation type="submission" date="2016-10" db="EMBL/GenBank/DDBJ databases">
        <authorList>
            <person name="Varghese N."/>
            <person name="Submissions S."/>
        </authorList>
    </citation>
    <scope>NUCLEOTIDE SEQUENCE [LARGE SCALE GENOMIC DNA]</scope>
    <source>
        <strain evidence="2">S7</strain>
    </source>
</reference>
<sequence>MKYLIDHNTQLIHKTAYAGDVCGFNETPLEQREVSQDTYYVDTLIKTKNYAVCEYCYHSTSFVLE</sequence>
<proteinExistence type="predicted"/>
<organism evidence="1 2">
    <name type="scientific">Salibacterium halotolerans</name>
    <dbReference type="NCBI Taxonomy" id="1884432"/>
    <lineage>
        <taxon>Bacteria</taxon>
        <taxon>Bacillati</taxon>
        <taxon>Bacillota</taxon>
        <taxon>Bacilli</taxon>
        <taxon>Bacillales</taxon>
        <taxon>Bacillaceae</taxon>
    </lineage>
</organism>
<keyword evidence="2" id="KW-1185">Reference proteome</keyword>
<gene>
    <name evidence="1" type="ORF">SAMN05518683_101154</name>
</gene>
<evidence type="ECO:0000313" key="2">
    <source>
        <dbReference type="Proteomes" id="UP000198892"/>
    </source>
</evidence>
<dbReference type="EMBL" id="FOXD01000001">
    <property type="protein sequence ID" value="SFO93829.1"/>
    <property type="molecule type" value="Genomic_DNA"/>
</dbReference>
<accession>A0A1I5L8Z2</accession>
<protein>
    <submittedName>
        <fullName evidence="1">Uncharacterized protein</fullName>
    </submittedName>
</protein>
<dbReference type="OrthoDB" id="2454248at2"/>
<name>A0A1I5L8Z2_9BACI</name>
<evidence type="ECO:0000313" key="1">
    <source>
        <dbReference type="EMBL" id="SFO93829.1"/>
    </source>
</evidence>
<dbReference type="AlphaFoldDB" id="A0A1I5L8Z2"/>
<dbReference type="STRING" id="1884432.SAMN05518683_101154"/>
<dbReference type="Proteomes" id="UP000198892">
    <property type="component" value="Unassembled WGS sequence"/>
</dbReference>